<feature type="compositionally biased region" description="Low complexity" evidence="4">
    <location>
        <begin position="125"/>
        <end position="161"/>
    </location>
</feature>
<evidence type="ECO:0000256" key="4">
    <source>
        <dbReference type="SAM" id="MobiDB-lite"/>
    </source>
</evidence>
<evidence type="ECO:0000313" key="6">
    <source>
        <dbReference type="Proteomes" id="UP000654004"/>
    </source>
</evidence>
<dbReference type="Proteomes" id="UP000654004">
    <property type="component" value="Unassembled WGS sequence"/>
</dbReference>
<dbReference type="PROSITE" id="PS50935">
    <property type="entry name" value="SSB"/>
    <property type="match status" value="1"/>
</dbReference>
<dbReference type="InterPro" id="IPR012340">
    <property type="entry name" value="NA-bd_OB-fold"/>
</dbReference>
<gene>
    <name evidence="5" type="primary">ssb</name>
    <name evidence="5" type="ORF">GCM10009410_23360</name>
</gene>
<dbReference type="GO" id="GO:0003677">
    <property type="term" value="F:DNA binding"/>
    <property type="evidence" value="ECO:0007669"/>
    <property type="project" value="UniProtKB-KW"/>
</dbReference>
<feature type="compositionally biased region" description="Gly residues" evidence="4">
    <location>
        <begin position="114"/>
        <end position="124"/>
    </location>
</feature>
<feature type="short sequence motif" description="Important for interaction with partner proteins" evidence="2">
    <location>
        <begin position="241"/>
        <end position="246"/>
    </location>
</feature>
<dbReference type="NCBIfam" id="TIGR00621">
    <property type="entry name" value="ssb"/>
    <property type="match status" value="1"/>
</dbReference>
<name>A0ABQ2QQC8_9GAMM</name>
<comment type="function">
    <text evidence="2">Plays an important role in DNA replication, recombination and repair. Binds to ssDNA and to an array of partner proteins to recruit them to their sites of action during DNA metabolism.</text>
</comment>
<dbReference type="InterPro" id="IPR011344">
    <property type="entry name" value="ssDNA-bd"/>
</dbReference>
<accession>A0ABQ2QQC8</accession>
<dbReference type="HAMAP" id="MF_00984">
    <property type="entry name" value="SSB"/>
    <property type="match status" value="1"/>
</dbReference>
<keyword evidence="2" id="KW-0227">DNA damage</keyword>
<keyword evidence="1 2" id="KW-0238">DNA-binding</keyword>
<dbReference type="PANTHER" id="PTHR10302:SF27">
    <property type="entry name" value="SINGLE-STRANDED DNA-BINDING PROTEIN"/>
    <property type="match status" value="1"/>
</dbReference>
<dbReference type="Pfam" id="PF00436">
    <property type="entry name" value="SSB"/>
    <property type="match status" value="1"/>
</dbReference>
<dbReference type="PANTHER" id="PTHR10302">
    <property type="entry name" value="SINGLE-STRANDED DNA-BINDING PROTEIN"/>
    <property type="match status" value="1"/>
</dbReference>
<dbReference type="SUPFAM" id="SSF50249">
    <property type="entry name" value="Nucleic acid-binding proteins"/>
    <property type="match status" value="1"/>
</dbReference>
<keyword evidence="6" id="KW-1185">Reference proteome</keyword>
<dbReference type="RefSeq" id="WP_188956399.1">
    <property type="nucleotide sequence ID" value="NZ_BMQW01000005.1"/>
</dbReference>
<dbReference type="EMBL" id="BMQW01000005">
    <property type="protein sequence ID" value="GGP88679.1"/>
    <property type="molecule type" value="Genomic_DNA"/>
</dbReference>
<dbReference type="InterPro" id="IPR000424">
    <property type="entry name" value="Primosome_PriB/ssb"/>
</dbReference>
<reference evidence="6" key="1">
    <citation type="journal article" date="2019" name="Int. J. Syst. Evol. Microbiol.">
        <title>The Global Catalogue of Microorganisms (GCM) 10K type strain sequencing project: providing services to taxonomists for standard genome sequencing and annotation.</title>
        <authorList>
            <consortium name="The Broad Institute Genomics Platform"/>
            <consortium name="The Broad Institute Genome Sequencing Center for Infectious Disease"/>
            <person name="Wu L."/>
            <person name="Ma J."/>
        </authorList>
    </citation>
    <scope>NUCLEOTIDE SEQUENCE [LARGE SCALE GENOMIC DNA]</scope>
    <source>
        <strain evidence="6">JCM 32305</strain>
    </source>
</reference>
<feature type="compositionally biased region" description="Low complexity" evidence="4">
    <location>
        <begin position="190"/>
        <end position="231"/>
    </location>
</feature>
<comment type="caution">
    <text evidence="2">Lacks conserved residue(s) required for the propagation of feature annotation.</text>
</comment>
<keyword evidence="2" id="KW-0233">DNA recombination</keyword>
<feature type="region of interest" description="Disordered" evidence="4">
    <location>
        <begin position="111"/>
        <end position="246"/>
    </location>
</feature>
<evidence type="ECO:0000313" key="5">
    <source>
        <dbReference type="EMBL" id="GGP88679.1"/>
    </source>
</evidence>
<organism evidence="5 6">
    <name type="scientific">Shewanella ulleungensis</name>
    <dbReference type="NCBI Taxonomy" id="2282699"/>
    <lineage>
        <taxon>Bacteria</taxon>
        <taxon>Pseudomonadati</taxon>
        <taxon>Pseudomonadota</taxon>
        <taxon>Gammaproteobacteria</taxon>
        <taxon>Alteromonadales</taxon>
        <taxon>Shewanellaceae</taxon>
        <taxon>Shewanella</taxon>
    </lineage>
</organism>
<evidence type="ECO:0000256" key="1">
    <source>
        <dbReference type="ARBA" id="ARBA00023125"/>
    </source>
</evidence>
<protein>
    <recommendedName>
        <fullName evidence="2 3">Single-stranded DNA-binding protein</fullName>
        <shortName evidence="2">SSB</shortName>
    </recommendedName>
</protein>
<dbReference type="Gene3D" id="2.40.50.140">
    <property type="entry name" value="Nucleic acid-binding proteins"/>
    <property type="match status" value="1"/>
</dbReference>
<keyword evidence="2" id="KW-0235">DNA replication</keyword>
<proteinExistence type="inferred from homology"/>
<sequence length="246" mass="26606">MASRGVNKVILVGNLGKDPEVRYMPNGNAVANFTIATSESWKDQQGQVQERTEWHNIVMYRRLAEIAGEYLKKGSKVYLEGKLQTSKWQDQATGQDRYKTEINAMEMQMLDGRNAGGDNAGGQGQYNQSQGQGQYNQNPSQGQQSMGQPSRPAPAASGAAPAPRPQYNQAAPAGNTNTYQGQSNAGQQGGYQQPAPAQQAPAYAPKPAAPQGNFQPQNAPAQRPAPQPAQNFTPDLDEGWDDDIPF</sequence>
<feature type="compositionally biased region" description="Acidic residues" evidence="4">
    <location>
        <begin position="235"/>
        <end position="246"/>
    </location>
</feature>
<dbReference type="CDD" id="cd04496">
    <property type="entry name" value="SSB_OBF"/>
    <property type="match status" value="1"/>
</dbReference>
<keyword evidence="2" id="KW-0234">DNA repair</keyword>
<evidence type="ECO:0000256" key="3">
    <source>
        <dbReference type="RuleBase" id="RU000524"/>
    </source>
</evidence>
<comment type="caution">
    <text evidence="5">The sequence shown here is derived from an EMBL/GenBank/DDBJ whole genome shotgun (WGS) entry which is preliminary data.</text>
</comment>
<comment type="subunit">
    <text evidence="2">Homotetramer.</text>
</comment>
<evidence type="ECO:0000256" key="2">
    <source>
        <dbReference type="HAMAP-Rule" id="MF_00984"/>
    </source>
</evidence>
<feature type="compositionally biased region" description="Polar residues" evidence="4">
    <location>
        <begin position="174"/>
        <end position="184"/>
    </location>
</feature>